<proteinExistence type="predicted"/>
<evidence type="ECO:0008006" key="4">
    <source>
        <dbReference type="Google" id="ProtNLM"/>
    </source>
</evidence>
<name>A0AAV6VVU1_9ARAC</name>
<dbReference type="Proteomes" id="UP000827092">
    <property type="component" value="Unassembled WGS sequence"/>
</dbReference>
<comment type="caution">
    <text evidence="2">The sequence shown here is derived from an EMBL/GenBank/DDBJ whole genome shotgun (WGS) entry which is preliminary data.</text>
</comment>
<dbReference type="EMBL" id="JAFNEN010000018">
    <property type="protein sequence ID" value="KAG8200226.1"/>
    <property type="molecule type" value="Genomic_DNA"/>
</dbReference>
<dbReference type="AlphaFoldDB" id="A0AAV6VVU1"/>
<protein>
    <recommendedName>
        <fullName evidence="4">Prolactin receptor</fullName>
    </recommendedName>
</protein>
<gene>
    <name evidence="2" type="ORF">JTE90_025004</name>
</gene>
<reference evidence="2 3" key="1">
    <citation type="journal article" date="2022" name="Nat. Ecol. Evol.">
        <title>A masculinizing supergene underlies an exaggerated male reproductive morph in a spider.</title>
        <authorList>
            <person name="Hendrickx F."/>
            <person name="De Corte Z."/>
            <person name="Sonet G."/>
            <person name="Van Belleghem S.M."/>
            <person name="Kostlbacher S."/>
            <person name="Vangestel C."/>
        </authorList>
    </citation>
    <scope>NUCLEOTIDE SEQUENCE [LARGE SCALE GENOMIC DNA]</scope>
    <source>
        <strain evidence="2">W744_W776</strain>
    </source>
</reference>
<organism evidence="2 3">
    <name type="scientific">Oedothorax gibbosus</name>
    <dbReference type="NCBI Taxonomy" id="931172"/>
    <lineage>
        <taxon>Eukaryota</taxon>
        <taxon>Metazoa</taxon>
        <taxon>Ecdysozoa</taxon>
        <taxon>Arthropoda</taxon>
        <taxon>Chelicerata</taxon>
        <taxon>Arachnida</taxon>
        <taxon>Araneae</taxon>
        <taxon>Araneomorphae</taxon>
        <taxon>Entelegynae</taxon>
        <taxon>Araneoidea</taxon>
        <taxon>Linyphiidae</taxon>
        <taxon>Erigoninae</taxon>
        <taxon>Oedothorax</taxon>
    </lineage>
</organism>
<accession>A0AAV6VVU1</accession>
<keyword evidence="3" id="KW-1185">Reference proteome</keyword>
<evidence type="ECO:0000313" key="3">
    <source>
        <dbReference type="Proteomes" id="UP000827092"/>
    </source>
</evidence>
<evidence type="ECO:0000256" key="1">
    <source>
        <dbReference type="SAM" id="MobiDB-lite"/>
    </source>
</evidence>
<evidence type="ECO:0000313" key="2">
    <source>
        <dbReference type="EMBL" id="KAG8200226.1"/>
    </source>
</evidence>
<sequence>MTSPQEKRTSRNRKEKPPMLHSEGLPCDLENRKHHSVDDRESCTTMPSWRPPTKPCLHPRAREELC</sequence>
<feature type="region of interest" description="Disordered" evidence="1">
    <location>
        <begin position="1"/>
        <end position="66"/>
    </location>
</feature>